<dbReference type="EMBL" id="LGBR01000001">
    <property type="protein sequence ID" value="KOY53157.1"/>
    <property type="molecule type" value="Genomic_DNA"/>
</dbReference>
<evidence type="ECO:0000313" key="4">
    <source>
        <dbReference type="EMBL" id="SEE57900.1"/>
    </source>
</evidence>
<dbReference type="Gene3D" id="3.40.50.1820">
    <property type="entry name" value="alpha/beta hydrolase"/>
    <property type="match status" value="1"/>
</dbReference>
<evidence type="ECO:0000313" key="6">
    <source>
        <dbReference type="Proteomes" id="UP000183071"/>
    </source>
</evidence>
<dbReference type="AlphaFoldDB" id="A0A0N0CGD4"/>
<evidence type="ECO:0000313" key="3">
    <source>
        <dbReference type="EMBL" id="KOY53157.1"/>
    </source>
</evidence>
<organism evidence="3 5">
    <name type="scientific">Polaribacter dokdonensis DSW-5</name>
    <dbReference type="NCBI Taxonomy" id="1300348"/>
    <lineage>
        <taxon>Bacteria</taxon>
        <taxon>Pseudomonadati</taxon>
        <taxon>Bacteroidota</taxon>
        <taxon>Flavobacteriia</taxon>
        <taxon>Flavobacteriales</taxon>
        <taxon>Flavobacteriaceae</taxon>
    </lineage>
</organism>
<dbReference type="STRING" id="1300348.I602_2717"/>
<dbReference type="Proteomes" id="UP000183071">
    <property type="component" value="Unassembled WGS sequence"/>
</dbReference>
<protein>
    <submittedName>
        <fullName evidence="4">Acetyl esterase/lipase</fullName>
    </submittedName>
    <submittedName>
        <fullName evidence="3">Phospholipase/carboxylesterase</fullName>
    </submittedName>
</protein>
<keyword evidence="6" id="KW-1185">Reference proteome</keyword>
<dbReference type="PATRIC" id="fig|1300348.6.peg.2719"/>
<dbReference type="SUPFAM" id="SSF53474">
    <property type="entry name" value="alpha/beta-Hydrolases"/>
    <property type="match status" value="1"/>
</dbReference>
<keyword evidence="1" id="KW-0378">Hydrolase</keyword>
<reference evidence="3 5" key="1">
    <citation type="submission" date="2015-07" db="EMBL/GenBank/DDBJ databases">
        <title>Genome of Polaribacter dokdonenesis DSW-5, isolated from seawater off Dokdo in Korea.</title>
        <authorList>
            <person name="Yoon K."/>
            <person name="Song J.Y."/>
            <person name="Kim J.F."/>
        </authorList>
    </citation>
    <scope>NUCLEOTIDE SEQUENCE [LARGE SCALE GENOMIC DNA]</scope>
    <source>
        <strain evidence="3 5">DSW-5</strain>
    </source>
</reference>
<dbReference type="RefSeq" id="WP_074613570.1">
    <property type="nucleotide sequence ID" value="NZ_FNUE01000002.1"/>
</dbReference>
<dbReference type="GO" id="GO:0016787">
    <property type="term" value="F:hydrolase activity"/>
    <property type="evidence" value="ECO:0007669"/>
    <property type="project" value="UniProtKB-KW"/>
</dbReference>
<proteinExistence type="predicted"/>
<evidence type="ECO:0000313" key="5">
    <source>
        <dbReference type="Proteomes" id="UP000037716"/>
    </source>
</evidence>
<feature type="domain" description="BD-FAE-like" evidence="2">
    <location>
        <begin position="52"/>
        <end position="182"/>
    </location>
</feature>
<dbReference type="PANTHER" id="PTHR48081">
    <property type="entry name" value="AB HYDROLASE SUPERFAMILY PROTEIN C4A8.06C"/>
    <property type="match status" value="1"/>
</dbReference>
<dbReference type="ESTHER" id="9flao-a0a0n0cgd4">
    <property type="family name" value="BD-FAE"/>
</dbReference>
<dbReference type="OrthoDB" id="9803990at2"/>
<dbReference type="InterPro" id="IPR049492">
    <property type="entry name" value="BD-FAE-like_dom"/>
</dbReference>
<dbReference type="Pfam" id="PF20434">
    <property type="entry name" value="BD-FAE"/>
    <property type="match status" value="1"/>
</dbReference>
<comment type="caution">
    <text evidence="3">The sequence shown here is derived from an EMBL/GenBank/DDBJ whole genome shotgun (WGS) entry which is preliminary data.</text>
</comment>
<evidence type="ECO:0000259" key="2">
    <source>
        <dbReference type="Pfam" id="PF20434"/>
    </source>
</evidence>
<dbReference type="InterPro" id="IPR050300">
    <property type="entry name" value="GDXG_lipolytic_enzyme"/>
</dbReference>
<sequence length="300" mass="33938">MISSSKIKYLLVALILFGLKTIGQENYLIDAYKVKRRTFTYHKLKLEENLKLDLYRPKKRKGRKPLIIYVHGGGFSGGERDDKVSAGFSSEMAKYGYNVASISYRLTMKGIGFGCNTKAELKIKAFNEASKDLSYAIKYLVKRQRRFKIDTSKIILVGSSAGAEAILHYAYAYKNTDLEQDTKIAGLIAMAGALSTLNNINSESAVPTQLFHGTKDDLVPYNIAPHHYCKPTDVGFLKLYGSRAIADKLKILNKPYFLYTVKDGNHDWNSRPIFECKEEILNFLNFSVLKKQQAQTEINM</sequence>
<dbReference type="InterPro" id="IPR029058">
    <property type="entry name" value="AB_hydrolase_fold"/>
</dbReference>
<dbReference type="Proteomes" id="UP000037716">
    <property type="component" value="Unassembled WGS sequence"/>
</dbReference>
<accession>A0A0N0CGD4</accession>
<name>A0A0N0CGD4_9FLAO</name>
<evidence type="ECO:0000256" key="1">
    <source>
        <dbReference type="ARBA" id="ARBA00022801"/>
    </source>
</evidence>
<reference evidence="4 6" key="2">
    <citation type="submission" date="2016-10" db="EMBL/GenBank/DDBJ databases">
        <authorList>
            <person name="Varghese N."/>
            <person name="Submissions S."/>
        </authorList>
    </citation>
    <scope>NUCLEOTIDE SEQUENCE [LARGE SCALE GENOMIC DNA]</scope>
    <source>
        <strain evidence="4 6">DSW-5</strain>
    </source>
</reference>
<gene>
    <name evidence="3" type="ORF">I602_2717</name>
    <name evidence="4" type="ORF">SAMN05444353_2496</name>
</gene>
<dbReference type="EMBL" id="FNUE01000002">
    <property type="protein sequence ID" value="SEE57900.1"/>
    <property type="molecule type" value="Genomic_DNA"/>
</dbReference>